<keyword evidence="1" id="KW-0808">Transferase</keyword>
<comment type="caution">
    <text evidence="1">The sequence shown here is derived from an EMBL/GenBank/DDBJ whole genome shotgun (WGS) entry which is preliminary data.</text>
</comment>
<dbReference type="InterPro" id="IPR029063">
    <property type="entry name" value="SAM-dependent_MTases_sf"/>
</dbReference>
<protein>
    <submittedName>
        <fullName evidence="1">tRNA (Adenine22-N1)-methyltransferase</fullName>
    </submittedName>
</protein>
<dbReference type="Proteomes" id="UP000248132">
    <property type="component" value="Unassembled WGS sequence"/>
</dbReference>
<keyword evidence="1" id="KW-0489">Methyltransferase</keyword>
<dbReference type="InterPro" id="IPR006901">
    <property type="entry name" value="TrmK"/>
</dbReference>
<dbReference type="Pfam" id="PF12847">
    <property type="entry name" value="Methyltransf_18"/>
    <property type="match status" value="1"/>
</dbReference>
<keyword evidence="2" id="KW-1185">Reference proteome</keyword>
<dbReference type="GO" id="GO:0032259">
    <property type="term" value="P:methylation"/>
    <property type="evidence" value="ECO:0007669"/>
    <property type="project" value="UniProtKB-KW"/>
</dbReference>
<proteinExistence type="predicted"/>
<dbReference type="GO" id="GO:0160105">
    <property type="term" value="F:tRNA (adenine(22)-N1)-methyltransferase activity"/>
    <property type="evidence" value="ECO:0007669"/>
    <property type="project" value="InterPro"/>
</dbReference>
<dbReference type="SUPFAM" id="SSF53335">
    <property type="entry name" value="S-adenosyl-L-methionine-dependent methyltransferases"/>
    <property type="match status" value="1"/>
</dbReference>
<evidence type="ECO:0000313" key="1">
    <source>
        <dbReference type="EMBL" id="PYG87028.1"/>
    </source>
</evidence>
<sequence length="231" mass="26049">MNLILKGRLKLLADKVPKCDVAADIGTDHAYIPIYLIQQGICKKAIASDVRIGPVRVANKNINLYKMNDRIEARLGSGLDTLSENEADAIIIAGMGGTLLSGLLNDNAEKACKAASLILQPMNDLDMVREWLLDHKFDIYDEELAAEGEKIYCVISARYDGQDRDYQSFQLHVGEKLIEKKDPLLPAYCEIRLRQTNRILSQLEAMEDNKELLGYYSQLKTDYMGLINRIR</sequence>
<dbReference type="PANTHER" id="PTHR38451">
    <property type="entry name" value="TRNA (ADENINE(22)-N(1))-METHYLTRANSFERASE"/>
    <property type="match status" value="1"/>
</dbReference>
<dbReference type="EMBL" id="QKMR01000014">
    <property type="protein sequence ID" value="PYG87028.1"/>
    <property type="molecule type" value="Genomic_DNA"/>
</dbReference>
<dbReference type="RefSeq" id="WP_110462428.1">
    <property type="nucleotide sequence ID" value="NZ_QKMR01000014.1"/>
</dbReference>
<name>A0A318XKP1_9FIRM</name>
<dbReference type="Gene3D" id="3.40.50.150">
    <property type="entry name" value="Vaccinia Virus protein VP39"/>
    <property type="match status" value="1"/>
</dbReference>
<dbReference type="AlphaFoldDB" id="A0A318XKP1"/>
<reference evidence="1 2" key="1">
    <citation type="submission" date="2018-06" db="EMBL/GenBank/DDBJ databases">
        <title>Genomic Encyclopedia of Type Strains, Phase I: the one thousand microbial genomes (KMG-I) project.</title>
        <authorList>
            <person name="Kyrpides N."/>
        </authorList>
    </citation>
    <scope>NUCLEOTIDE SEQUENCE [LARGE SCALE GENOMIC DNA]</scope>
    <source>
        <strain evidence="1 2">DSM 19573</strain>
    </source>
</reference>
<dbReference type="OrthoDB" id="5881184at2"/>
<gene>
    <name evidence="1" type="ORF">LY28_02410</name>
</gene>
<dbReference type="PANTHER" id="PTHR38451:SF1">
    <property type="entry name" value="TRNA (ADENINE(22)-N(1))-METHYLTRANSFERASE"/>
    <property type="match status" value="1"/>
</dbReference>
<accession>A0A318XKP1</accession>
<organism evidence="1 2">
    <name type="scientific">Ruminiclostridium sufflavum DSM 19573</name>
    <dbReference type="NCBI Taxonomy" id="1121337"/>
    <lineage>
        <taxon>Bacteria</taxon>
        <taxon>Bacillati</taxon>
        <taxon>Bacillota</taxon>
        <taxon>Clostridia</taxon>
        <taxon>Eubacteriales</taxon>
        <taxon>Oscillospiraceae</taxon>
        <taxon>Ruminiclostridium</taxon>
    </lineage>
</organism>
<dbReference type="PIRSF" id="PIRSF018637">
    <property type="entry name" value="TrmK"/>
    <property type="match status" value="1"/>
</dbReference>
<evidence type="ECO:0000313" key="2">
    <source>
        <dbReference type="Proteomes" id="UP000248132"/>
    </source>
</evidence>